<dbReference type="AlphaFoldDB" id="A0A7C2XI23"/>
<evidence type="ECO:0000256" key="1">
    <source>
        <dbReference type="SAM" id="MobiDB-lite"/>
    </source>
</evidence>
<feature type="transmembrane region" description="Helical" evidence="2">
    <location>
        <begin position="141"/>
        <end position="158"/>
    </location>
</feature>
<dbReference type="Pfam" id="PF13413">
    <property type="entry name" value="HTH_25"/>
    <property type="match status" value="1"/>
</dbReference>
<protein>
    <submittedName>
        <fullName evidence="4">Helix-turn-helix domain-containing protein</fullName>
    </submittedName>
</protein>
<dbReference type="InterPro" id="IPR010982">
    <property type="entry name" value="Lambda_DNA-bd_dom_sf"/>
</dbReference>
<evidence type="ECO:0000256" key="2">
    <source>
        <dbReference type="SAM" id="Phobius"/>
    </source>
</evidence>
<feature type="non-terminal residue" evidence="4">
    <location>
        <position position="193"/>
    </location>
</feature>
<reference evidence="4" key="1">
    <citation type="journal article" date="2020" name="mSystems">
        <title>Genome- and Community-Level Interaction Insights into Carbon Utilization and Element Cycling Functions of Hydrothermarchaeota in Hydrothermal Sediment.</title>
        <authorList>
            <person name="Zhou Z."/>
            <person name="Liu Y."/>
            <person name="Xu W."/>
            <person name="Pan J."/>
            <person name="Luo Z.H."/>
            <person name="Li M."/>
        </authorList>
    </citation>
    <scope>NUCLEOTIDE SEQUENCE [LARGE SCALE GENOMIC DNA]</scope>
    <source>
        <strain evidence="4">SpSt-1224</strain>
    </source>
</reference>
<feature type="compositionally biased region" description="Pro residues" evidence="1">
    <location>
        <begin position="184"/>
        <end position="193"/>
    </location>
</feature>
<evidence type="ECO:0000259" key="3">
    <source>
        <dbReference type="SMART" id="SM00530"/>
    </source>
</evidence>
<keyword evidence="2" id="KW-1133">Transmembrane helix</keyword>
<dbReference type="SMART" id="SM00530">
    <property type="entry name" value="HTH_XRE"/>
    <property type="match status" value="1"/>
</dbReference>
<gene>
    <name evidence="4" type="ORF">ENN98_08765</name>
</gene>
<name>A0A7C2XI23_9BACT</name>
<dbReference type="EMBL" id="DSDS01000197">
    <property type="protein sequence ID" value="HET98750.1"/>
    <property type="molecule type" value="Genomic_DNA"/>
</dbReference>
<dbReference type="PANTHER" id="PTHR34475">
    <property type="match status" value="1"/>
</dbReference>
<feature type="region of interest" description="Disordered" evidence="1">
    <location>
        <begin position="1"/>
        <end position="46"/>
    </location>
</feature>
<evidence type="ECO:0000313" key="4">
    <source>
        <dbReference type="EMBL" id="HET98750.1"/>
    </source>
</evidence>
<dbReference type="InterPro" id="IPR050400">
    <property type="entry name" value="Bact_Cytoskel_RodZ"/>
</dbReference>
<feature type="domain" description="HTH cro/C1-type" evidence="3">
    <location>
        <begin position="38"/>
        <end position="99"/>
    </location>
</feature>
<dbReference type="InterPro" id="IPR001387">
    <property type="entry name" value="Cro/C1-type_HTH"/>
</dbReference>
<keyword evidence="2" id="KW-0812">Transmembrane</keyword>
<proteinExistence type="predicted"/>
<dbReference type="Gene3D" id="1.10.260.40">
    <property type="entry name" value="lambda repressor-like DNA-binding domains"/>
    <property type="match status" value="1"/>
</dbReference>
<sequence length="193" mass="20891">MTSNQHKRRHPDTPGPEQGPTSGSSPHDGEGQANLGEKLRRARSAKGVSLEEAAAATRIHLSSLEALEGKPSRHLPAPVFTRGFVRIYASYLGLDPDQALRLHIEEQGLPAAATTDKVNIQELLASEDMAEAPRSLTGNHVFILLLLLVLGFLAYWGFNSYFRPLPPVTTLVPEVEPGAYPDENAPPPEPPPP</sequence>
<keyword evidence="2" id="KW-0472">Membrane</keyword>
<feature type="compositionally biased region" description="Basic residues" evidence="1">
    <location>
        <begin position="1"/>
        <end position="10"/>
    </location>
</feature>
<dbReference type="SUPFAM" id="SSF47413">
    <property type="entry name" value="lambda repressor-like DNA-binding domains"/>
    <property type="match status" value="1"/>
</dbReference>
<dbReference type="Proteomes" id="UP000885986">
    <property type="component" value="Unassembled WGS sequence"/>
</dbReference>
<feature type="region of interest" description="Disordered" evidence="1">
    <location>
        <begin position="174"/>
        <end position="193"/>
    </location>
</feature>
<dbReference type="PANTHER" id="PTHR34475:SF1">
    <property type="entry name" value="CYTOSKELETON PROTEIN RODZ"/>
    <property type="match status" value="1"/>
</dbReference>
<dbReference type="GO" id="GO:0003677">
    <property type="term" value="F:DNA binding"/>
    <property type="evidence" value="ECO:0007669"/>
    <property type="project" value="InterPro"/>
</dbReference>
<comment type="caution">
    <text evidence="4">The sequence shown here is derived from an EMBL/GenBank/DDBJ whole genome shotgun (WGS) entry which is preliminary data.</text>
</comment>
<dbReference type="CDD" id="cd00093">
    <property type="entry name" value="HTH_XRE"/>
    <property type="match status" value="1"/>
</dbReference>
<organism evidence="4">
    <name type="scientific">Desulfurivibrio alkaliphilus</name>
    <dbReference type="NCBI Taxonomy" id="427923"/>
    <lineage>
        <taxon>Bacteria</taxon>
        <taxon>Pseudomonadati</taxon>
        <taxon>Thermodesulfobacteriota</taxon>
        <taxon>Desulfobulbia</taxon>
        <taxon>Desulfobulbales</taxon>
        <taxon>Desulfobulbaceae</taxon>
        <taxon>Desulfurivibrio</taxon>
    </lineage>
</organism>
<accession>A0A7C2XI23</accession>